<feature type="transmembrane region" description="Helical" evidence="6">
    <location>
        <begin position="29"/>
        <end position="48"/>
    </location>
</feature>
<dbReference type="InterPro" id="IPR002549">
    <property type="entry name" value="AI-2E-like"/>
</dbReference>
<evidence type="ECO:0000313" key="7">
    <source>
        <dbReference type="EMBL" id="QNT77774.1"/>
    </source>
</evidence>
<keyword evidence="8" id="KW-1185">Reference proteome</keyword>
<protein>
    <submittedName>
        <fullName evidence="7">Transport protein YhhT</fullName>
    </submittedName>
</protein>
<organism evidence="7 8">
    <name type="scientific">Entomobacter blattae</name>
    <dbReference type="NCBI Taxonomy" id="2762277"/>
    <lineage>
        <taxon>Bacteria</taxon>
        <taxon>Pseudomonadati</taxon>
        <taxon>Pseudomonadota</taxon>
        <taxon>Alphaproteobacteria</taxon>
        <taxon>Acetobacterales</taxon>
        <taxon>Acetobacteraceae</taxon>
        <taxon>Entomobacter</taxon>
    </lineage>
</organism>
<comment type="similarity">
    <text evidence="2">Belongs to the autoinducer-2 exporter (AI-2E) (TC 2.A.86) family.</text>
</comment>
<evidence type="ECO:0000256" key="4">
    <source>
        <dbReference type="ARBA" id="ARBA00022989"/>
    </source>
</evidence>
<gene>
    <name evidence="7" type="primary">yhhT_1</name>
    <name evidence="7" type="ORF">JGUZn3_05270</name>
</gene>
<dbReference type="RefSeq" id="WP_203414191.1">
    <property type="nucleotide sequence ID" value="NZ_CP060244.1"/>
</dbReference>
<dbReference type="AlphaFoldDB" id="A0A7H1NPR4"/>
<dbReference type="Proteomes" id="UP000516349">
    <property type="component" value="Chromosome"/>
</dbReference>
<keyword evidence="3 6" id="KW-0812">Transmembrane</keyword>
<feature type="transmembrane region" description="Helical" evidence="6">
    <location>
        <begin position="267"/>
        <end position="293"/>
    </location>
</feature>
<feature type="transmembrane region" description="Helical" evidence="6">
    <location>
        <begin position="347"/>
        <end position="367"/>
    </location>
</feature>
<keyword evidence="5 6" id="KW-0472">Membrane</keyword>
<evidence type="ECO:0000256" key="6">
    <source>
        <dbReference type="SAM" id="Phobius"/>
    </source>
</evidence>
<evidence type="ECO:0000256" key="1">
    <source>
        <dbReference type="ARBA" id="ARBA00004141"/>
    </source>
</evidence>
<evidence type="ECO:0000256" key="3">
    <source>
        <dbReference type="ARBA" id="ARBA00022692"/>
    </source>
</evidence>
<dbReference type="GO" id="GO:0016020">
    <property type="term" value="C:membrane"/>
    <property type="evidence" value="ECO:0007669"/>
    <property type="project" value="UniProtKB-SubCell"/>
</dbReference>
<comment type="subcellular location">
    <subcellularLocation>
        <location evidence="1">Membrane</location>
        <topology evidence="1">Multi-pass membrane protein</topology>
    </subcellularLocation>
</comment>
<name>A0A7H1NPR4_9PROT</name>
<reference evidence="7 8" key="1">
    <citation type="submission" date="2020-08" db="EMBL/GenBank/DDBJ databases">
        <title>Complete genome sequence of Entomobacter blattae G55GP.</title>
        <authorList>
            <person name="Poehlein A."/>
            <person name="Guzman J."/>
            <person name="Daniel R."/>
            <person name="Vilcinskas A."/>
        </authorList>
    </citation>
    <scope>NUCLEOTIDE SEQUENCE [LARGE SCALE GENOMIC DNA]</scope>
    <source>
        <strain evidence="7 8">G55GP</strain>
    </source>
</reference>
<proteinExistence type="inferred from homology"/>
<feature type="transmembrane region" description="Helical" evidence="6">
    <location>
        <begin position="87"/>
        <end position="114"/>
    </location>
</feature>
<feature type="transmembrane region" description="Helical" evidence="6">
    <location>
        <begin position="190"/>
        <end position="212"/>
    </location>
</feature>
<evidence type="ECO:0000256" key="5">
    <source>
        <dbReference type="ARBA" id="ARBA00023136"/>
    </source>
</evidence>
<accession>A0A7H1NPR4</accession>
<dbReference type="Pfam" id="PF01594">
    <property type="entry name" value="AI-2E_transport"/>
    <property type="match status" value="1"/>
</dbReference>
<dbReference type="PANTHER" id="PTHR21716">
    <property type="entry name" value="TRANSMEMBRANE PROTEIN"/>
    <property type="match status" value="1"/>
</dbReference>
<feature type="transmembrane region" description="Helical" evidence="6">
    <location>
        <begin position="54"/>
        <end position="75"/>
    </location>
</feature>
<keyword evidence="4 6" id="KW-1133">Transmembrane helix</keyword>
<dbReference type="KEGG" id="ebla:JGUZn3_05270"/>
<dbReference type="PANTHER" id="PTHR21716:SF16">
    <property type="entry name" value="BLL1467 PROTEIN"/>
    <property type="match status" value="1"/>
</dbReference>
<feature type="transmembrane region" description="Helical" evidence="6">
    <location>
        <begin position="233"/>
        <end position="255"/>
    </location>
</feature>
<dbReference type="EMBL" id="CP060244">
    <property type="protein sequence ID" value="QNT77774.1"/>
    <property type="molecule type" value="Genomic_DNA"/>
</dbReference>
<evidence type="ECO:0000256" key="2">
    <source>
        <dbReference type="ARBA" id="ARBA00009773"/>
    </source>
</evidence>
<sequence length="397" mass="44284">MSDEKIQANQPYEVKQQKKAIEAVKKTSFGFNKVCLLILTLLAIFYTLHFAASIILPFVLALVLNLLFAPLMRFFHKRAKLPKPLAAIFLIIVLFVVVSAIGTAISVPAARWIAKIPDSLPILEAKLSILKGPVHILQDGYNRLQFIIDQKIFTETPRLQPSIITKGNSSELLTLGSSVLSGTGELLFEMFTMLILLFFLLAEGDSLLWRVVEIMPTVLEKKRLIHIVGEIERNVSIYLVTITIMNILVGLANMIQCWVLGMPNPLLWGVLAFLLNYIPIIGPGVGIVIYFFVGLFAFPTLLMAFIPPLIYFFIHLVEGETLTPMLLAKRFTLNPVMVMASLMFWDWLWGISGAFLSLPMLAVLKILCDNINFLTPIGHILGGPAQPTSLRTLVKGR</sequence>
<feature type="transmembrane region" description="Helical" evidence="6">
    <location>
        <begin position="300"/>
        <end position="317"/>
    </location>
</feature>
<evidence type="ECO:0000313" key="8">
    <source>
        <dbReference type="Proteomes" id="UP000516349"/>
    </source>
</evidence>
<dbReference type="GO" id="GO:0055085">
    <property type="term" value="P:transmembrane transport"/>
    <property type="evidence" value="ECO:0007669"/>
    <property type="project" value="TreeGrafter"/>
</dbReference>